<reference evidence="1 2" key="1">
    <citation type="submission" date="2016-07" db="EMBL/GenBank/DDBJ databases">
        <title>Pervasive Adenine N6-methylation of Active Genes in Fungi.</title>
        <authorList>
            <consortium name="DOE Joint Genome Institute"/>
            <person name="Mondo S.J."/>
            <person name="Dannebaum R.O."/>
            <person name="Kuo R.C."/>
            <person name="Labutti K."/>
            <person name="Haridas S."/>
            <person name="Kuo A."/>
            <person name="Salamov A."/>
            <person name="Ahrendt S.R."/>
            <person name="Lipzen A."/>
            <person name="Sullivan W."/>
            <person name="Andreopoulos W.B."/>
            <person name="Clum A."/>
            <person name="Lindquist E."/>
            <person name="Daum C."/>
            <person name="Ramamoorthy G.K."/>
            <person name="Gryganskyi A."/>
            <person name="Culley D."/>
            <person name="Magnuson J.K."/>
            <person name="James T.Y."/>
            <person name="O'Malley M.A."/>
            <person name="Stajich J.E."/>
            <person name="Spatafora J.W."/>
            <person name="Visel A."/>
            <person name="Grigoriev I.V."/>
        </authorList>
    </citation>
    <scope>NUCLEOTIDE SEQUENCE [LARGE SCALE GENOMIC DNA]</scope>
    <source>
        <strain evidence="1 2">CBS 129021</strain>
    </source>
</reference>
<dbReference type="Proteomes" id="UP000193689">
    <property type="component" value="Unassembled WGS sequence"/>
</dbReference>
<dbReference type="InterPro" id="IPR009003">
    <property type="entry name" value="Peptidase_S1_PA"/>
</dbReference>
<evidence type="ECO:0000313" key="1">
    <source>
        <dbReference type="EMBL" id="ORY67133.1"/>
    </source>
</evidence>
<dbReference type="OrthoDB" id="5424209at2759"/>
<protein>
    <submittedName>
        <fullName evidence="1">Uncharacterized protein</fullName>
    </submittedName>
</protein>
<dbReference type="RefSeq" id="XP_040717757.1">
    <property type="nucleotide sequence ID" value="XM_040859745.1"/>
</dbReference>
<dbReference type="EMBL" id="MCFJ01000004">
    <property type="protein sequence ID" value="ORY67133.1"/>
    <property type="molecule type" value="Genomic_DNA"/>
</dbReference>
<dbReference type="AlphaFoldDB" id="A0A1Y2E6D5"/>
<dbReference type="SUPFAM" id="SSF50494">
    <property type="entry name" value="Trypsin-like serine proteases"/>
    <property type="match status" value="1"/>
</dbReference>
<keyword evidence="2" id="KW-1185">Reference proteome</keyword>
<dbReference type="InParanoid" id="A0A1Y2E6D5"/>
<dbReference type="GeneID" id="63775957"/>
<sequence>MNMLKKENVAFTTVALCGIANDSSTVACFVGVLPGTCGPTLPTAIIHGIWDVFDRRGIAGDDLMIQVSEYQVALYLHAFSFPFSFEDTYGNGALFPGCSLGRQGDSRYGSFSFMLEVRAEDSTKLLGVTCGHVGNPDWYNNGFTGTTIESPSAFHHDMWNQRLRKSHQFVSECQTIQSFSCTVGQLRYATAIPDTTSGPDPKSRLDVAIFDVNGNGRTSTNDPYIRVADYLNDYGGLGNDVVSMAGARTGATIGIKLSTSVAVALYHGTNLITETIEKCIVPCDSGPGVFARPGDSGALVFDAKHKAEGIVWGGGDNKPASNNTTVPTSTAADVALQVMTSVPGLDASKFVYYTELKHVKDYIQQKLDSEYGTGNYEVLWGSGGQRWI</sequence>
<dbReference type="STRING" id="1141098.A0A1Y2E6D5"/>
<evidence type="ECO:0000313" key="2">
    <source>
        <dbReference type="Proteomes" id="UP000193689"/>
    </source>
</evidence>
<accession>A0A1Y2E6D5</accession>
<gene>
    <name evidence="1" type="ORF">BCR38DRAFT_426153</name>
</gene>
<name>A0A1Y2E6D5_9PEZI</name>
<proteinExistence type="predicted"/>
<comment type="caution">
    <text evidence="1">The sequence shown here is derived from an EMBL/GenBank/DDBJ whole genome shotgun (WGS) entry which is preliminary data.</text>
</comment>
<organism evidence="1 2">
    <name type="scientific">Pseudomassariella vexata</name>
    <dbReference type="NCBI Taxonomy" id="1141098"/>
    <lineage>
        <taxon>Eukaryota</taxon>
        <taxon>Fungi</taxon>
        <taxon>Dikarya</taxon>
        <taxon>Ascomycota</taxon>
        <taxon>Pezizomycotina</taxon>
        <taxon>Sordariomycetes</taxon>
        <taxon>Xylariomycetidae</taxon>
        <taxon>Amphisphaeriales</taxon>
        <taxon>Pseudomassariaceae</taxon>
        <taxon>Pseudomassariella</taxon>
    </lineage>
</organism>